<dbReference type="EMBL" id="SMSI01000001">
    <property type="protein sequence ID" value="TDH38659.1"/>
    <property type="molecule type" value="Genomic_DNA"/>
</dbReference>
<dbReference type="Proteomes" id="UP000295131">
    <property type="component" value="Unassembled WGS sequence"/>
</dbReference>
<evidence type="ECO:0000256" key="1">
    <source>
        <dbReference type="SAM" id="SignalP"/>
    </source>
</evidence>
<comment type="caution">
    <text evidence="2">The sequence shown here is derived from an EMBL/GenBank/DDBJ whole genome shotgun (WGS) entry which is preliminary data.</text>
</comment>
<evidence type="ECO:0000313" key="2">
    <source>
        <dbReference type="EMBL" id="TDH38659.1"/>
    </source>
</evidence>
<feature type="chain" id="PRO_5020666123" evidence="1">
    <location>
        <begin position="26"/>
        <end position="89"/>
    </location>
</feature>
<keyword evidence="3" id="KW-1185">Reference proteome</keyword>
<feature type="signal peptide" evidence="1">
    <location>
        <begin position="1"/>
        <end position="25"/>
    </location>
</feature>
<gene>
    <name evidence="2" type="ORF">E2A64_06055</name>
</gene>
<evidence type="ECO:0000313" key="3">
    <source>
        <dbReference type="Proteomes" id="UP000295131"/>
    </source>
</evidence>
<sequence>MARGNTAAVCAAALFVSSSTLGVSAQERPAYDRMIEEAAIARVQTKLGPMRGPLGLNAGGQFDPEIPATTTVPWVWLNFTPPAGSPISG</sequence>
<accession>A0A4R5PNU4</accession>
<keyword evidence="1" id="KW-0732">Signal</keyword>
<organism evidence="2 3">
    <name type="scientific">Pseudohoeflea suaedae</name>
    <dbReference type="NCBI Taxonomy" id="877384"/>
    <lineage>
        <taxon>Bacteria</taxon>
        <taxon>Pseudomonadati</taxon>
        <taxon>Pseudomonadota</taxon>
        <taxon>Alphaproteobacteria</taxon>
        <taxon>Hyphomicrobiales</taxon>
        <taxon>Rhizobiaceae</taxon>
        <taxon>Pseudohoeflea</taxon>
    </lineage>
</organism>
<protein>
    <submittedName>
        <fullName evidence="2">Uncharacterized protein</fullName>
    </submittedName>
</protein>
<proteinExistence type="predicted"/>
<reference evidence="2 3" key="1">
    <citation type="journal article" date="2013" name="Int. J. Syst. Evol. Microbiol.">
        <title>Hoeflea suaedae sp. nov., an endophytic bacterium isolated from the root of the halophyte Suaeda maritima.</title>
        <authorList>
            <person name="Chung E.J."/>
            <person name="Park J.A."/>
            <person name="Pramanik P."/>
            <person name="Bibi F."/>
            <person name="Jeon C.O."/>
            <person name="Chung Y.R."/>
        </authorList>
    </citation>
    <scope>NUCLEOTIDE SEQUENCE [LARGE SCALE GENOMIC DNA]</scope>
    <source>
        <strain evidence="2 3">YC6898</strain>
    </source>
</reference>
<dbReference type="OrthoDB" id="8117467at2"/>
<name>A0A4R5PNU4_9HYPH</name>
<dbReference type="AlphaFoldDB" id="A0A4R5PNU4"/>
<dbReference type="RefSeq" id="WP_133283493.1">
    <property type="nucleotide sequence ID" value="NZ_SMSI01000001.1"/>
</dbReference>